<dbReference type="Proteomes" id="UP000799118">
    <property type="component" value="Unassembled WGS sequence"/>
</dbReference>
<dbReference type="AlphaFoldDB" id="A0A6A4GZ37"/>
<keyword evidence="2" id="KW-1185">Reference proteome</keyword>
<evidence type="ECO:0000313" key="1">
    <source>
        <dbReference type="EMBL" id="KAE9391192.1"/>
    </source>
</evidence>
<sequence length="216" mass="23230">MSFTVGFRSLQNHKIYSPHALSAEVVETCAGSQALLSEGLAEQEAAFQTTDTDEVVPLKAYALPPQPSRQLAFFPLSLLASLPPLPPPALKQAWLATLEAHPAPNPKHRRYLKKMAKYREARGVARHDGQVAAGTATKAHAHKHIEAARSSAAVIPAGRWSGPSSPYSPKVYSSTEVLSLSGFTLVKANRKSRVVRSPEGHVVGAHYAGLDSPEWA</sequence>
<proteinExistence type="predicted"/>
<name>A0A6A4GZ37_9AGAR</name>
<organism evidence="1 2">
    <name type="scientific">Gymnopus androsaceus JB14</name>
    <dbReference type="NCBI Taxonomy" id="1447944"/>
    <lineage>
        <taxon>Eukaryota</taxon>
        <taxon>Fungi</taxon>
        <taxon>Dikarya</taxon>
        <taxon>Basidiomycota</taxon>
        <taxon>Agaricomycotina</taxon>
        <taxon>Agaricomycetes</taxon>
        <taxon>Agaricomycetidae</taxon>
        <taxon>Agaricales</taxon>
        <taxon>Marasmiineae</taxon>
        <taxon>Omphalotaceae</taxon>
        <taxon>Gymnopus</taxon>
    </lineage>
</organism>
<gene>
    <name evidence="1" type="ORF">BT96DRAFT_1001558</name>
</gene>
<evidence type="ECO:0000313" key="2">
    <source>
        <dbReference type="Proteomes" id="UP000799118"/>
    </source>
</evidence>
<accession>A0A6A4GZ37</accession>
<dbReference type="EMBL" id="ML769633">
    <property type="protein sequence ID" value="KAE9391192.1"/>
    <property type="molecule type" value="Genomic_DNA"/>
</dbReference>
<protein>
    <submittedName>
        <fullName evidence="1">Uncharacterized protein</fullName>
    </submittedName>
</protein>
<reference evidence="1" key="1">
    <citation type="journal article" date="2019" name="Environ. Microbiol.">
        <title>Fungal ecological strategies reflected in gene transcription - a case study of two litter decomposers.</title>
        <authorList>
            <person name="Barbi F."/>
            <person name="Kohler A."/>
            <person name="Barry K."/>
            <person name="Baskaran P."/>
            <person name="Daum C."/>
            <person name="Fauchery L."/>
            <person name="Ihrmark K."/>
            <person name="Kuo A."/>
            <person name="LaButti K."/>
            <person name="Lipzen A."/>
            <person name="Morin E."/>
            <person name="Grigoriev I.V."/>
            <person name="Henrissat B."/>
            <person name="Lindahl B."/>
            <person name="Martin F."/>
        </authorList>
    </citation>
    <scope>NUCLEOTIDE SEQUENCE</scope>
    <source>
        <strain evidence="1">JB14</strain>
    </source>
</reference>